<dbReference type="InterPro" id="IPR015414">
    <property type="entry name" value="TMEM64"/>
</dbReference>
<protein>
    <recommendedName>
        <fullName evidence="6">TVP38/TMEM64 family membrane protein</fullName>
    </recommendedName>
</protein>
<accession>A0A9D1DEV0</accession>
<comment type="caution">
    <text evidence="6">Lacks conserved residue(s) required for the propagation of feature annotation.</text>
</comment>
<dbReference type="EMBL" id="DVGZ01000085">
    <property type="protein sequence ID" value="HIR47597.1"/>
    <property type="molecule type" value="Genomic_DNA"/>
</dbReference>
<organism evidence="8 9">
    <name type="scientific">Candidatus Caccousia avicola</name>
    <dbReference type="NCBI Taxonomy" id="2840721"/>
    <lineage>
        <taxon>Bacteria</taxon>
        <taxon>Bacillati</taxon>
        <taxon>Bacillota</taxon>
        <taxon>Clostridia</taxon>
        <taxon>Eubacteriales</taxon>
        <taxon>Oscillospiraceae</taxon>
        <taxon>Oscillospiraceae incertae sedis</taxon>
        <taxon>Candidatus Caccousia</taxon>
    </lineage>
</organism>
<evidence type="ECO:0000256" key="6">
    <source>
        <dbReference type="RuleBase" id="RU366058"/>
    </source>
</evidence>
<feature type="domain" description="VTT" evidence="7">
    <location>
        <begin position="84"/>
        <end position="197"/>
    </location>
</feature>
<keyword evidence="5 6" id="KW-0472">Membrane</keyword>
<evidence type="ECO:0000313" key="8">
    <source>
        <dbReference type="EMBL" id="HIR47597.1"/>
    </source>
</evidence>
<evidence type="ECO:0000259" key="7">
    <source>
        <dbReference type="Pfam" id="PF09335"/>
    </source>
</evidence>
<reference evidence="8" key="1">
    <citation type="submission" date="2020-10" db="EMBL/GenBank/DDBJ databases">
        <authorList>
            <person name="Gilroy R."/>
        </authorList>
    </citation>
    <scope>NUCLEOTIDE SEQUENCE</scope>
    <source>
        <strain evidence="8">ChiSxjej1B13-7958</strain>
    </source>
</reference>
<reference evidence="8" key="2">
    <citation type="journal article" date="2021" name="PeerJ">
        <title>Extensive microbial diversity within the chicken gut microbiome revealed by metagenomics and culture.</title>
        <authorList>
            <person name="Gilroy R."/>
            <person name="Ravi A."/>
            <person name="Getino M."/>
            <person name="Pursley I."/>
            <person name="Horton D.L."/>
            <person name="Alikhan N.F."/>
            <person name="Baker D."/>
            <person name="Gharbi K."/>
            <person name="Hall N."/>
            <person name="Watson M."/>
            <person name="Adriaenssens E.M."/>
            <person name="Foster-Nyarko E."/>
            <person name="Jarju S."/>
            <person name="Secka A."/>
            <person name="Antonio M."/>
            <person name="Oren A."/>
            <person name="Chaudhuri R.R."/>
            <person name="La Ragione R."/>
            <person name="Hildebrand F."/>
            <person name="Pallen M.J."/>
        </authorList>
    </citation>
    <scope>NUCLEOTIDE SEQUENCE</scope>
    <source>
        <strain evidence="8">ChiSxjej1B13-7958</strain>
    </source>
</reference>
<evidence type="ECO:0000256" key="5">
    <source>
        <dbReference type="ARBA" id="ARBA00023136"/>
    </source>
</evidence>
<dbReference type="Pfam" id="PF09335">
    <property type="entry name" value="VTT_dom"/>
    <property type="match status" value="1"/>
</dbReference>
<sequence length="251" mass="27909">MNENQKETLPQEDRRYRRRRKIVSLLSLLILLLFFAAVTVWIGRPLLDMLGDPDEFRRWVDSHSMFGRLIFIGMVVLQVIVAVIPGEPMEIGAGYAFGAVEGTILCLVGMAIGSSLVFLFTKKLGIRMVEAFISREKLQSLKFLQNAERLNFVLFLAFLIPGTPKDILTYFAGLTPIRLRTFLLLTTLARIPSVVSSTLGGNALGTENYGMAVVVFLVTAVISAVGALIYKHHTQKKQMKEGDTDSSVVDQ</sequence>
<feature type="transmembrane region" description="Helical" evidence="6">
    <location>
        <begin position="209"/>
        <end position="230"/>
    </location>
</feature>
<dbReference type="GO" id="GO:0005886">
    <property type="term" value="C:plasma membrane"/>
    <property type="evidence" value="ECO:0007669"/>
    <property type="project" value="UniProtKB-SubCell"/>
</dbReference>
<comment type="subcellular location">
    <subcellularLocation>
        <location evidence="1 6">Cell membrane</location>
        <topology evidence="1 6">Multi-pass membrane protein</topology>
    </subcellularLocation>
</comment>
<dbReference type="PANTHER" id="PTHR12677:SF59">
    <property type="entry name" value="GOLGI APPARATUS MEMBRANE PROTEIN TVP38-RELATED"/>
    <property type="match status" value="1"/>
</dbReference>
<evidence type="ECO:0000256" key="3">
    <source>
        <dbReference type="ARBA" id="ARBA00022692"/>
    </source>
</evidence>
<evidence type="ECO:0000256" key="4">
    <source>
        <dbReference type="ARBA" id="ARBA00022989"/>
    </source>
</evidence>
<dbReference type="InterPro" id="IPR032816">
    <property type="entry name" value="VTT_dom"/>
</dbReference>
<evidence type="ECO:0000256" key="2">
    <source>
        <dbReference type="ARBA" id="ARBA00022475"/>
    </source>
</evidence>
<comment type="similarity">
    <text evidence="6">Belongs to the TVP38/TMEM64 family.</text>
</comment>
<dbReference type="Proteomes" id="UP000824242">
    <property type="component" value="Unassembled WGS sequence"/>
</dbReference>
<feature type="transmembrane region" description="Helical" evidence="6">
    <location>
        <begin position="63"/>
        <end position="84"/>
    </location>
</feature>
<keyword evidence="2 6" id="KW-1003">Cell membrane</keyword>
<name>A0A9D1DEV0_9FIRM</name>
<evidence type="ECO:0000256" key="1">
    <source>
        <dbReference type="ARBA" id="ARBA00004651"/>
    </source>
</evidence>
<feature type="transmembrane region" description="Helical" evidence="6">
    <location>
        <begin position="22"/>
        <end position="43"/>
    </location>
</feature>
<comment type="caution">
    <text evidence="8">The sequence shown here is derived from an EMBL/GenBank/DDBJ whole genome shotgun (WGS) entry which is preliminary data.</text>
</comment>
<keyword evidence="3 6" id="KW-0812">Transmembrane</keyword>
<gene>
    <name evidence="8" type="ORF">IAB89_08070</name>
</gene>
<evidence type="ECO:0000313" key="9">
    <source>
        <dbReference type="Proteomes" id="UP000824242"/>
    </source>
</evidence>
<proteinExistence type="inferred from homology"/>
<dbReference type="AlphaFoldDB" id="A0A9D1DEV0"/>
<feature type="transmembrane region" description="Helical" evidence="6">
    <location>
        <begin position="96"/>
        <end position="120"/>
    </location>
</feature>
<dbReference type="PANTHER" id="PTHR12677">
    <property type="entry name" value="GOLGI APPARATUS MEMBRANE PROTEIN TVP38-RELATED"/>
    <property type="match status" value="1"/>
</dbReference>
<keyword evidence="4 6" id="KW-1133">Transmembrane helix</keyword>